<evidence type="ECO:0000313" key="2">
    <source>
        <dbReference type="EMBL" id="XCD07549.1"/>
    </source>
</evidence>
<dbReference type="InterPro" id="IPR002500">
    <property type="entry name" value="PAPS_reduct_dom"/>
</dbReference>
<name>A0AAU8B5E7_9CAUD</name>
<dbReference type="Pfam" id="PF01507">
    <property type="entry name" value="PAPS_reduct"/>
    <property type="match status" value="2"/>
</dbReference>
<dbReference type="Gene3D" id="3.40.50.620">
    <property type="entry name" value="HUPs"/>
    <property type="match status" value="1"/>
</dbReference>
<dbReference type="PANTHER" id="PTHR43196:SF2">
    <property type="entry name" value="PHOSPHOADENOSINE PHOSPHOSULFATE REDUCTASE"/>
    <property type="match status" value="1"/>
</dbReference>
<reference evidence="2" key="1">
    <citation type="submission" date="2024-03" db="EMBL/GenBank/DDBJ databases">
        <title>Diverse circular DNA viruses in blood, oral, and fecal samples of captive lemurs.</title>
        <authorList>
            <person name="Paietta E.N."/>
            <person name="Kraberger S."/>
            <person name="Lund M.C."/>
            <person name="Custer J.M."/>
            <person name="Vargas K.M."/>
            <person name="Ehmke E.E."/>
            <person name="Yoder A.D."/>
            <person name="Varsani A."/>
        </authorList>
    </citation>
    <scope>NUCLEOTIDE SEQUENCE</scope>
    <source>
        <strain evidence="2">Duke_28FS_1</strain>
    </source>
</reference>
<dbReference type="InterPro" id="IPR050128">
    <property type="entry name" value="Sulfate_adenylyltrnsfr_sub2"/>
</dbReference>
<dbReference type="SUPFAM" id="SSF52402">
    <property type="entry name" value="Adenine nucleotide alpha hydrolases-like"/>
    <property type="match status" value="1"/>
</dbReference>
<sequence>MQSLPLQSKIQMTRYRIRQWVNEFGEDGVYVSFSGGKDSTVLLDIVRKDYPNIEAVFVNTGLEYPSVSRFATSKDNVTVLRPTMNFRDVICKYGYPVIGKQVACCVDSFRKGKNWAILSFAGLHNQTREPDKYIMDRYGVWKFLAKAPFLISSRCCDEMKEKPIKKLKRKGITGLLAEESTRRTKAWLQTGCNSFSTGISKPMSFWTENDVLQYIHENNLLIAEAYGDVIVKGTENGQMCIAELLDDYRDCQYVTTGCKRTGCIFCMFGITQDKDRFIRLAEQEPKLCDYVMRGGEFNEQGMWQPSKSGLGYWFVIEWLNVYGNLKIGMPDREKYLSEYQTEETRKYLDCGVEGK</sequence>
<feature type="domain" description="Phosphoadenosine phosphosulphate reductase" evidence="1">
    <location>
        <begin position="153"/>
        <end position="253"/>
    </location>
</feature>
<accession>A0AAU8B5E7</accession>
<organism evidence="2">
    <name type="scientific">Dulem virus 39</name>
    <dbReference type="NCBI Taxonomy" id="3145757"/>
    <lineage>
        <taxon>Viruses</taxon>
        <taxon>Duplodnaviria</taxon>
        <taxon>Heunggongvirae</taxon>
        <taxon>Uroviricota</taxon>
        <taxon>Caudoviricetes</taxon>
    </lineage>
</organism>
<dbReference type="GO" id="GO:0003824">
    <property type="term" value="F:catalytic activity"/>
    <property type="evidence" value="ECO:0007669"/>
    <property type="project" value="InterPro"/>
</dbReference>
<protein>
    <submittedName>
        <fullName evidence="2">Reductase</fullName>
    </submittedName>
</protein>
<proteinExistence type="predicted"/>
<evidence type="ECO:0000259" key="1">
    <source>
        <dbReference type="Pfam" id="PF01507"/>
    </source>
</evidence>
<dbReference type="EMBL" id="PP511791">
    <property type="protein sequence ID" value="XCD07549.1"/>
    <property type="molecule type" value="Genomic_DNA"/>
</dbReference>
<feature type="domain" description="Phosphoadenosine phosphosulphate reductase" evidence="1">
    <location>
        <begin position="30"/>
        <end position="72"/>
    </location>
</feature>
<dbReference type="InterPro" id="IPR014729">
    <property type="entry name" value="Rossmann-like_a/b/a_fold"/>
</dbReference>
<dbReference type="PANTHER" id="PTHR43196">
    <property type="entry name" value="SULFATE ADENYLYLTRANSFERASE SUBUNIT 2"/>
    <property type="match status" value="1"/>
</dbReference>